<feature type="chain" id="PRO_5012078858" evidence="1">
    <location>
        <begin position="18"/>
        <end position="78"/>
    </location>
</feature>
<evidence type="ECO:0000256" key="1">
    <source>
        <dbReference type="SAM" id="SignalP"/>
    </source>
</evidence>
<dbReference type="AlphaFoldDB" id="A0A1Y1ZTF3"/>
<gene>
    <name evidence="2" type="ORF">BCR34DRAFT_562728</name>
</gene>
<evidence type="ECO:0000313" key="3">
    <source>
        <dbReference type="Proteomes" id="UP000193144"/>
    </source>
</evidence>
<dbReference type="OrthoDB" id="3800261at2759"/>
<keyword evidence="1" id="KW-0732">Signal</keyword>
<organism evidence="2 3">
    <name type="scientific">Clohesyomyces aquaticus</name>
    <dbReference type="NCBI Taxonomy" id="1231657"/>
    <lineage>
        <taxon>Eukaryota</taxon>
        <taxon>Fungi</taxon>
        <taxon>Dikarya</taxon>
        <taxon>Ascomycota</taxon>
        <taxon>Pezizomycotina</taxon>
        <taxon>Dothideomycetes</taxon>
        <taxon>Pleosporomycetidae</taxon>
        <taxon>Pleosporales</taxon>
        <taxon>Lindgomycetaceae</taxon>
        <taxon>Clohesyomyces</taxon>
    </lineage>
</organism>
<dbReference type="Proteomes" id="UP000193144">
    <property type="component" value="Unassembled WGS sequence"/>
</dbReference>
<sequence>MKLLPIVASFFYTITLAQDFSICYQDNCLRAVNGTDKGPNHPITGTSNCRSYMTTTVLADPVYGSSPSGQPIPIANFS</sequence>
<dbReference type="EMBL" id="MCFA01000045">
    <property type="protein sequence ID" value="ORY13075.1"/>
    <property type="molecule type" value="Genomic_DNA"/>
</dbReference>
<comment type="caution">
    <text evidence="2">The sequence shown here is derived from an EMBL/GenBank/DDBJ whole genome shotgun (WGS) entry which is preliminary data.</text>
</comment>
<accession>A0A1Y1ZTF3</accession>
<proteinExistence type="predicted"/>
<name>A0A1Y1ZTF3_9PLEO</name>
<reference evidence="2 3" key="1">
    <citation type="submission" date="2016-07" db="EMBL/GenBank/DDBJ databases">
        <title>Pervasive Adenine N6-methylation of Active Genes in Fungi.</title>
        <authorList>
            <consortium name="DOE Joint Genome Institute"/>
            <person name="Mondo S.J."/>
            <person name="Dannebaum R.O."/>
            <person name="Kuo R.C."/>
            <person name="Labutti K."/>
            <person name="Haridas S."/>
            <person name="Kuo A."/>
            <person name="Salamov A."/>
            <person name="Ahrendt S.R."/>
            <person name="Lipzen A."/>
            <person name="Sullivan W."/>
            <person name="Andreopoulos W.B."/>
            <person name="Clum A."/>
            <person name="Lindquist E."/>
            <person name="Daum C."/>
            <person name="Ramamoorthy G.K."/>
            <person name="Gryganskyi A."/>
            <person name="Culley D."/>
            <person name="Magnuson J.K."/>
            <person name="James T.Y."/>
            <person name="O'Malley M.A."/>
            <person name="Stajich J.E."/>
            <person name="Spatafora J.W."/>
            <person name="Visel A."/>
            <person name="Grigoriev I.V."/>
        </authorList>
    </citation>
    <scope>NUCLEOTIDE SEQUENCE [LARGE SCALE GENOMIC DNA]</scope>
    <source>
        <strain evidence="2 3">CBS 115471</strain>
    </source>
</reference>
<protein>
    <submittedName>
        <fullName evidence="2">Uncharacterized protein</fullName>
    </submittedName>
</protein>
<keyword evidence="3" id="KW-1185">Reference proteome</keyword>
<feature type="signal peptide" evidence="1">
    <location>
        <begin position="1"/>
        <end position="17"/>
    </location>
</feature>
<evidence type="ECO:0000313" key="2">
    <source>
        <dbReference type="EMBL" id="ORY13075.1"/>
    </source>
</evidence>